<evidence type="ECO:0000259" key="2">
    <source>
        <dbReference type="PROSITE" id="PS50883"/>
    </source>
</evidence>
<name>B9L7S4_NAUPA</name>
<dbReference type="OrthoDB" id="9790732at2"/>
<dbReference type="CDD" id="cd01949">
    <property type="entry name" value="GGDEF"/>
    <property type="match status" value="1"/>
</dbReference>
<dbReference type="InterPro" id="IPR045812">
    <property type="entry name" value="DAHL"/>
</dbReference>
<organism evidence="4 5">
    <name type="scientific">Nautilia profundicola (strain ATCC BAA-1463 / DSM 18972 / AmH)</name>
    <dbReference type="NCBI Taxonomy" id="598659"/>
    <lineage>
        <taxon>Bacteria</taxon>
        <taxon>Pseudomonadati</taxon>
        <taxon>Campylobacterota</taxon>
        <taxon>Epsilonproteobacteria</taxon>
        <taxon>Nautiliales</taxon>
        <taxon>Nautiliaceae</taxon>
        <taxon>Nautilia</taxon>
    </lineage>
</organism>
<dbReference type="AlphaFoldDB" id="B9L7S4"/>
<dbReference type="InterPro" id="IPR029787">
    <property type="entry name" value="Nucleotide_cyclase"/>
</dbReference>
<dbReference type="SUPFAM" id="SSF141868">
    <property type="entry name" value="EAL domain-like"/>
    <property type="match status" value="1"/>
</dbReference>
<evidence type="ECO:0000313" key="4">
    <source>
        <dbReference type="EMBL" id="ACM92511.1"/>
    </source>
</evidence>
<dbReference type="InterPro" id="IPR001633">
    <property type="entry name" value="EAL_dom"/>
</dbReference>
<dbReference type="eggNOG" id="COG5001">
    <property type="taxonomic scope" value="Bacteria"/>
</dbReference>
<keyword evidence="5" id="KW-1185">Reference proteome</keyword>
<accession>B9L7S4</accession>
<dbReference type="KEGG" id="nam:NAMH_0258"/>
<sequence length="705" mass="83037">MNTKSILKMKSAWIFIVGIILILFIFEFNNYTRSYYIQNNKIQKSFNKIKNNELLLNYNVLITSLYMYRNNDLLIESIDKLNRSIDALIQNKYFKENYGYVYKEFLDYKKLIDIKVELVYEFQTLNSALKNSTMYLASLLNNLPKLNIYKIKHGVNINKFEKNIKYSQKVIEVVSSIFLAKNSFDEDFIKKLDIGFFEKFTTNDPEIKKFNEVFLAHLKIYKRFFPKLIFTLKNITDNRSLTLLDKIYDNYFYIMNSKLGIIKWVSYALIGFIIAAEIIIFFLLNRLEKEYISLQRVNNELRLTYITDKLTGLYNRNKFDDDVKSLNKPVLVLINIDRFKHINDYYGSKIGDKVLKKVAKVLQTTIPVINANLYRLGADDFGIMYEYENYPNVQTLARKIIEFFEKNEIEIDNIKINISVSIGISTKQPLLENADIALKQIKKSFRKKIMIYEENMNVRDEIKQNIEKSKILYHAIKDGRIEPYFQPIVDTNTTKITKYEVLARLIHPNGVVESIFPYLQIAKDNKLYGDITKIIMKKTYDKVIKKEVDFNINISIEDILDTSIIKQMYHLYLKNKALSKRTTFEILESEAVEDYNEIRKFLERVKYYGASIAIDDFGSGYSNFEHLINLNVDFIKIDGSLIKQLPSNPDAYKIVKVITDFAKEIDIKTVAEFVIDQKTYEMVRKLGINYAQGFYFYEPRSNCMT</sequence>
<protein>
    <submittedName>
        <fullName evidence="4">Diguanylate cyclase/phosphodiesterase</fullName>
    </submittedName>
</protein>
<reference evidence="4 5" key="1">
    <citation type="journal article" date="2009" name="PLoS Genet.">
        <title>Adaptations to submarine hydrothermal environments exemplified by the genome of Nautilia profundicola.</title>
        <authorList>
            <person name="Campbell B.J."/>
            <person name="Smith J.L."/>
            <person name="Hanson T.E."/>
            <person name="Klotz M.G."/>
            <person name="Stein L.Y."/>
            <person name="Lee C.K."/>
            <person name="Wu D."/>
            <person name="Robinson J.M."/>
            <person name="Khouri H.M."/>
            <person name="Eisen J.A."/>
            <person name="Cary S.C."/>
        </authorList>
    </citation>
    <scope>NUCLEOTIDE SEQUENCE [LARGE SCALE GENOMIC DNA]</scope>
    <source>
        <strain evidence="5">ATCC BAA-1463 / DSM 18972 / AmH</strain>
    </source>
</reference>
<dbReference type="EMBL" id="CP001279">
    <property type="protein sequence ID" value="ACM92511.1"/>
    <property type="molecule type" value="Genomic_DNA"/>
</dbReference>
<dbReference type="Pfam" id="PF00563">
    <property type="entry name" value="EAL"/>
    <property type="match status" value="1"/>
</dbReference>
<dbReference type="NCBIfam" id="TIGR00254">
    <property type="entry name" value="GGDEF"/>
    <property type="match status" value="1"/>
</dbReference>
<dbReference type="Proteomes" id="UP000000448">
    <property type="component" value="Chromosome"/>
</dbReference>
<dbReference type="SMART" id="SM00052">
    <property type="entry name" value="EAL"/>
    <property type="match status" value="1"/>
</dbReference>
<dbReference type="InterPro" id="IPR035919">
    <property type="entry name" value="EAL_sf"/>
</dbReference>
<keyword evidence="1" id="KW-0472">Membrane</keyword>
<keyword evidence="1" id="KW-1133">Transmembrane helix</keyword>
<feature type="domain" description="GGDEF" evidence="3">
    <location>
        <begin position="327"/>
        <end position="454"/>
    </location>
</feature>
<dbReference type="RefSeq" id="WP_012663882.1">
    <property type="nucleotide sequence ID" value="NC_012115.1"/>
</dbReference>
<dbReference type="PANTHER" id="PTHR33121:SF71">
    <property type="entry name" value="OXYGEN SENSOR PROTEIN DOSP"/>
    <property type="match status" value="1"/>
</dbReference>
<keyword evidence="1" id="KW-0812">Transmembrane</keyword>
<dbReference type="CDD" id="cd01948">
    <property type="entry name" value="EAL"/>
    <property type="match status" value="1"/>
</dbReference>
<dbReference type="PANTHER" id="PTHR33121">
    <property type="entry name" value="CYCLIC DI-GMP PHOSPHODIESTERASE PDEF"/>
    <property type="match status" value="1"/>
</dbReference>
<evidence type="ECO:0000259" key="3">
    <source>
        <dbReference type="PROSITE" id="PS50887"/>
    </source>
</evidence>
<dbReference type="HOGENOM" id="CLU_000445_70_46_7"/>
<evidence type="ECO:0000256" key="1">
    <source>
        <dbReference type="SAM" id="Phobius"/>
    </source>
</evidence>
<dbReference type="InterPro" id="IPR000160">
    <property type="entry name" value="GGDEF_dom"/>
</dbReference>
<dbReference type="STRING" id="598659.NAMH_0258"/>
<dbReference type="SUPFAM" id="SSF55073">
    <property type="entry name" value="Nucleotide cyclase"/>
    <property type="match status" value="1"/>
</dbReference>
<dbReference type="PROSITE" id="PS50887">
    <property type="entry name" value="GGDEF"/>
    <property type="match status" value="1"/>
</dbReference>
<dbReference type="Gene3D" id="3.30.70.270">
    <property type="match status" value="1"/>
</dbReference>
<feature type="domain" description="EAL" evidence="2">
    <location>
        <begin position="465"/>
        <end position="705"/>
    </location>
</feature>
<feature type="transmembrane region" description="Helical" evidence="1">
    <location>
        <begin position="264"/>
        <end position="284"/>
    </location>
</feature>
<dbReference type="Pfam" id="PF19443">
    <property type="entry name" value="DAHL"/>
    <property type="match status" value="1"/>
</dbReference>
<evidence type="ECO:0000313" key="5">
    <source>
        <dbReference type="Proteomes" id="UP000000448"/>
    </source>
</evidence>
<dbReference type="Gene3D" id="3.20.20.450">
    <property type="entry name" value="EAL domain"/>
    <property type="match status" value="1"/>
</dbReference>
<dbReference type="InterPro" id="IPR050706">
    <property type="entry name" value="Cyclic-di-GMP_PDE-like"/>
</dbReference>
<proteinExistence type="predicted"/>
<gene>
    <name evidence="4" type="ordered locus">NAMH_0258</name>
</gene>
<dbReference type="GO" id="GO:0071111">
    <property type="term" value="F:cyclic-guanylate-specific phosphodiesterase activity"/>
    <property type="evidence" value="ECO:0007669"/>
    <property type="project" value="InterPro"/>
</dbReference>
<dbReference type="SMART" id="SM00267">
    <property type="entry name" value="GGDEF"/>
    <property type="match status" value="1"/>
</dbReference>
<feature type="transmembrane region" description="Helical" evidence="1">
    <location>
        <begin position="12"/>
        <end position="31"/>
    </location>
</feature>
<dbReference type="PROSITE" id="PS50883">
    <property type="entry name" value="EAL"/>
    <property type="match status" value="1"/>
</dbReference>
<dbReference type="InterPro" id="IPR043128">
    <property type="entry name" value="Rev_trsase/Diguanyl_cyclase"/>
</dbReference>
<dbReference type="Pfam" id="PF00990">
    <property type="entry name" value="GGDEF"/>
    <property type="match status" value="1"/>
</dbReference>